<dbReference type="SUPFAM" id="SSF54593">
    <property type="entry name" value="Glyoxalase/Bleomycin resistance protein/Dihydroxybiphenyl dioxygenase"/>
    <property type="match status" value="1"/>
</dbReference>
<organism evidence="2 3">
    <name type="scientific">Streptomyces spinoverrucosus</name>
    <dbReference type="NCBI Taxonomy" id="284043"/>
    <lineage>
        <taxon>Bacteria</taxon>
        <taxon>Bacillati</taxon>
        <taxon>Actinomycetota</taxon>
        <taxon>Actinomycetes</taxon>
        <taxon>Kitasatosporales</taxon>
        <taxon>Streptomycetaceae</taxon>
        <taxon>Streptomyces</taxon>
    </lineage>
</organism>
<accession>A0A4Y3VWN5</accession>
<evidence type="ECO:0000313" key="2">
    <source>
        <dbReference type="EMBL" id="GEC10181.1"/>
    </source>
</evidence>
<dbReference type="InterPro" id="IPR041581">
    <property type="entry name" value="Glyoxalase_6"/>
</dbReference>
<reference evidence="2 3" key="1">
    <citation type="submission" date="2019-06" db="EMBL/GenBank/DDBJ databases">
        <title>Whole genome shotgun sequence of Streptomyces spinoverrucosus NBRC 14228.</title>
        <authorList>
            <person name="Hosoyama A."/>
            <person name="Uohara A."/>
            <person name="Ohji S."/>
            <person name="Ichikawa N."/>
        </authorList>
    </citation>
    <scope>NUCLEOTIDE SEQUENCE [LARGE SCALE GENOMIC DNA]</scope>
    <source>
        <strain evidence="2 3">NBRC 14228</strain>
    </source>
</reference>
<sequence length="123" mass="13052">MKGVPTVAINTVYAVMPVADFEAARTWYERLWGRPADRDPMEGLAEWEVIPGGAIQLLREPDRAGAAMLTLAVDDVDAEVRLAAARGLDLGTVQDTPGGFRVAAVTDPSGNVVTFAQDIGEAV</sequence>
<feature type="domain" description="VOC" evidence="1">
    <location>
        <begin position="10"/>
        <end position="118"/>
    </location>
</feature>
<dbReference type="EMBL" id="BJND01000096">
    <property type="protein sequence ID" value="GEC10181.1"/>
    <property type="molecule type" value="Genomic_DNA"/>
</dbReference>
<protein>
    <recommendedName>
        <fullName evidence="1">VOC domain-containing protein</fullName>
    </recommendedName>
</protein>
<dbReference type="InterPro" id="IPR037523">
    <property type="entry name" value="VOC_core"/>
</dbReference>
<dbReference type="PROSITE" id="PS51819">
    <property type="entry name" value="VOC"/>
    <property type="match status" value="1"/>
</dbReference>
<dbReference type="Pfam" id="PF18029">
    <property type="entry name" value="Glyoxalase_6"/>
    <property type="match status" value="1"/>
</dbReference>
<dbReference type="Proteomes" id="UP000317881">
    <property type="component" value="Unassembled WGS sequence"/>
</dbReference>
<dbReference type="Gene3D" id="3.10.180.10">
    <property type="entry name" value="2,3-Dihydroxybiphenyl 1,2-Dioxygenase, domain 1"/>
    <property type="match status" value="1"/>
</dbReference>
<dbReference type="InterPro" id="IPR029068">
    <property type="entry name" value="Glyas_Bleomycin-R_OHBP_Dase"/>
</dbReference>
<comment type="caution">
    <text evidence="2">The sequence shown here is derived from an EMBL/GenBank/DDBJ whole genome shotgun (WGS) entry which is preliminary data.</text>
</comment>
<gene>
    <name evidence="2" type="ORF">SSP24_78360</name>
</gene>
<name>A0A4Y3VWN5_9ACTN</name>
<evidence type="ECO:0000259" key="1">
    <source>
        <dbReference type="PROSITE" id="PS51819"/>
    </source>
</evidence>
<dbReference type="AlphaFoldDB" id="A0A4Y3VWN5"/>
<keyword evidence="3" id="KW-1185">Reference proteome</keyword>
<evidence type="ECO:0000313" key="3">
    <source>
        <dbReference type="Proteomes" id="UP000317881"/>
    </source>
</evidence>
<dbReference type="CDD" id="cd06587">
    <property type="entry name" value="VOC"/>
    <property type="match status" value="1"/>
</dbReference>
<proteinExistence type="predicted"/>
<dbReference type="RefSeq" id="WP_218037141.1">
    <property type="nucleotide sequence ID" value="NZ_BJND01000096.1"/>
</dbReference>